<dbReference type="PANTHER" id="PTHR43806">
    <property type="entry name" value="PEPTIDASE S8"/>
    <property type="match status" value="1"/>
</dbReference>
<feature type="active site" description="Charge relay system" evidence="5">
    <location>
        <position position="45"/>
    </location>
</feature>
<dbReference type="STRING" id="1134435.AC731_017155"/>
<dbReference type="Proteomes" id="UP000036902">
    <property type="component" value="Chromosome"/>
</dbReference>
<evidence type="ECO:0000313" key="7">
    <source>
        <dbReference type="EMBL" id="AMO38519.1"/>
    </source>
</evidence>
<dbReference type="EMBL" id="CP014646">
    <property type="protein sequence ID" value="AMO38519.1"/>
    <property type="molecule type" value="Genomic_DNA"/>
</dbReference>
<dbReference type="InterPro" id="IPR036852">
    <property type="entry name" value="Peptidase_S8/S53_dom_sf"/>
</dbReference>
<comment type="similarity">
    <text evidence="1 5">Belongs to the peptidase S8 family.</text>
</comment>
<evidence type="ECO:0000313" key="8">
    <source>
        <dbReference type="Proteomes" id="UP000036902"/>
    </source>
</evidence>
<evidence type="ECO:0000259" key="6">
    <source>
        <dbReference type="Pfam" id="PF00082"/>
    </source>
</evidence>
<dbReference type="PANTHER" id="PTHR43806:SF11">
    <property type="entry name" value="CEREVISIN-RELATED"/>
    <property type="match status" value="1"/>
</dbReference>
<evidence type="ECO:0000256" key="2">
    <source>
        <dbReference type="ARBA" id="ARBA00022670"/>
    </source>
</evidence>
<accession>A0A127K992</accession>
<gene>
    <name evidence="7" type="ORF">AC731_017155</name>
</gene>
<dbReference type="KEGG" id="thu:AC731_017155"/>
<dbReference type="InterPro" id="IPR000209">
    <property type="entry name" value="Peptidase_S8/S53_dom"/>
</dbReference>
<organism evidence="7 8">
    <name type="scientific">Thauera humireducens</name>
    <dbReference type="NCBI Taxonomy" id="1134435"/>
    <lineage>
        <taxon>Bacteria</taxon>
        <taxon>Pseudomonadati</taxon>
        <taxon>Pseudomonadota</taxon>
        <taxon>Betaproteobacteria</taxon>
        <taxon>Rhodocyclales</taxon>
        <taxon>Zoogloeaceae</taxon>
        <taxon>Thauera</taxon>
    </lineage>
</organism>
<sequence>MALRVAVVDSGCSAVHAPRVRAAAAFVIGDGGLDEVPVIEDVLGHGSRVADILLHGAPQAELLVAQVFRERLTTTAAQVAAAIDWAVANGAQLVNLSLGLREPRPALAEACARAVAAGVVLCAAAPARGQAVYPAAFAGVLRVSGDARCAPGELAAIGSAEIDFGAHVRPLGGSLTGAGASMACAWLSGLAAQYLASGGGVETLRDWLEEKACHRGVDDPRRRQHGD</sequence>
<dbReference type="Pfam" id="PF00082">
    <property type="entry name" value="Peptidase_S8"/>
    <property type="match status" value="1"/>
</dbReference>
<reference evidence="8" key="1">
    <citation type="submission" date="2016-03" db="EMBL/GenBank/DDBJ databases">
        <authorList>
            <person name="Ma C."/>
            <person name="Zhou S."/>
            <person name="Yang G."/>
        </authorList>
    </citation>
    <scope>NUCLEOTIDE SEQUENCE [LARGE SCALE GENOMIC DNA]</scope>
    <source>
        <strain evidence="8">SgZ-1</strain>
    </source>
</reference>
<name>A0A127K992_9RHOO</name>
<evidence type="ECO:0000256" key="4">
    <source>
        <dbReference type="ARBA" id="ARBA00022825"/>
    </source>
</evidence>
<feature type="active site" description="Charge relay system" evidence="5">
    <location>
        <position position="181"/>
    </location>
</feature>
<dbReference type="InterPro" id="IPR050131">
    <property type="entry name" value="Peptidase_S8_subtilisin-like"/>
</dbReference>
<feature type="domain" description="Peptidase S8/S53" evidence="6">
    <location>
        <begin position="5"/>
        <end position="214"/>
    </location>
</feature>
<proteinExistence type="inferred from homology"/>
<keyword evidence="8" id="KW-1185">Reference proteome</keyword>
<dbReference type="SUPFAM" id="SSF52743">
    <property type="entry name" value="Subtilisin-like"/>
    <property type="match status" value="1"/>
</dbReference>
<dbReference type="GO" id="GO:0006508">
    <property type="term" value="P:proteolysis"/>
    <property type="evidence" value="ECO:0007669"/>
    <property type="project" value="UniProtKB-KW"/>
</dbReference>
<evidence type="ECO:0000256" key="1">
    <source>
        <dbReference type="ARBA" id="ARBA00011073"/>
    </source>
</evidence>
<dbReference type="AlphaFoldDB" id="A0A127K992"/>
<dbReference type="RefSeq" id="WP_048707956.1">
    <property type="nucleotide sequence ID" value="NZ_CP014646.1"/>
</dbReference>
<dbReference type="GO" id="GO:0004252">
    <property type="term" value="F:serine-type endopeptidase activity"/>
    <property type="evidence" value="ECO:0007669"/>
    <property type="project" value="UniProtKB-UniRule"/>
</dbReference>
<dbReference type="Gene3D" id="3.40.50.200">
    <property type="entry name" value="Peptidase S8/S53 domain"/>
    <property type="match status" value="1"/>
</dbReference>
<feature type="active site" description="Charge relay system" evidence="5">
    <location>
        <position position="9"/>
    </location>
</feature>
<keyword evidence="2 5" id="KW-0645">Protease</keyword>
<dbReference type="PROSITE" id="PS51892">
    <property type="entry name" value="SUBTILASE"/>
    <property type="match status" value="1"/>
</dbReference>
<keyword evidence="4 5" id="KW-0720">Serine protease</keyword>
<evidence type="ECO:0000256" key="3">
    <source>
        <dbReference type="ARBA" id="ARBA00022801"/>
    </source>
</evidence>
<keyword evidence="3 5" id="KW-0378">Hydrolase</keyword>
<protein>
    <submittedName>
        <fullName evidence="7">Peptidase S8/S53 subtilisin kexin sedolisin</fullName>
    </submittedName>
</protein>
<evidence type="ECO:0000256" key="5">
    <source>
        <dbReference type="PROSITE-ProRule" id="PRU01240"/>
    </source>
</evidence>